<organism evidence="1">
    <name type="scientific">marine sediment metagenome</name>
    <dbReference type="NCBI Taxonomy" id="412755"/>
    <lineage>
        <taxon>unclassified sequences</taxon>
        <taxon>metagenomes</taxon>
        <taxon>ecological metagenomes</taxon>
    </lineage>
</organism>
<accession>A0A0F9DY33</accession>
<evidence type="ECO:0000313" key="1">
    <source>
        <dbReference type="EMBL" id="KKL16708.1"/>
    </source>
</evidence>
<name>A0A0F9DY33_9ZZZZ</name>
<reference evidence="1" key="1">
    <citation type="journal article" date="2015" name="Nature">
        <title>Complex archaea that bridge the gap between prokaryotes and eukaryotes.</title>
        <authorList>
            <person name="Spang A."/>
            <person name="Saw J.H."/>
            <person name="Jorgensen S.L."/>
            <person name="Zaremba-Niedzwiedzka K."/>
            <person name="Martijn J."/>
            <person name="Lind A.E."/>
            <person name="van Eijk R."/>
            <person name="Schleper C."/>
            <person name="Guy L."/>
            <person name="Ettema T.J."/>
        </authorList>
    </citation>
    <scope>NUCLEOTIDE SEQUENCE</scope>
</reference>
<protein>
    <submittedName>
        <fullName evidence="1">Uncharacterized protein</fullName>
    </submittedName>
</protein>
<dbReference type="AlphaFoldDB" id="A0A0F9DY33"/>
<gene>
    <name evidence="1" type="ORF">LCGC14_2492860</name>
</gene>
<proteinExistence type="predicted"/>
<sequence>MSAGKIIIDDGGAGIVSEDVHPLLCRYLNDMLATGLYGRHRADVAVRLIERGVREAIEQRIIEVLE</sequence>
<comment type="caution">
    <text evidence="1">The sequence shown here is derived from an EMBL/GenBank/DDBJ whole genome shotgun (WGS) entry which is preliminary data.</text>
</comment>
<dbReference type="EMBL" id="LAZR01039556">
    <property type="protein sequence ID" value="KKL16708.1"/>
    <property type="molecule type" value="Genomic_DNA"/>
</dbReference>